<gene>
    <name evidence="1" type="ORF">AOZ06_46575</name>
</gene>
<proteinExistence type="predicted"/>
<dbReference type="KEGG" id="kphy:AOZ06_46575"/>
<protein>
    <submittedName>
        <fullName evidence="1">Uncharacterized protein</fullName>
    </submittedName>
</protein>
<name>A0A0N9IAF2_9PSEU</name>
<dbReference type="Proteomes" id="UP000063699">
    <property type="component" value="Chromosome"/>
</dbReference>
<dbReference type="EMBL" id="CP012752">
    <property type="protein sequence ID" value="ALG13344.1"/>
    <property type="molecule type" value="Genomic_DNA"/>
</dbReference>
<dbReference type="AlphaFoldDB" id="A0A0N9IAF2"/>
<evidence type="ECO:0000313" key="2">
    <source>
        <dbReference type="Proteomes" id="UP000063699"/>
    </source>
</evidence>
<organism evidence="1 2">
    <name type="scientific">Kibdelosporangium phytohabitans</name>
    <dbReference type="NCBI Taxonomy" id="860235"/>
    <lineage>
        <taxon>Bacteria</taxon>
        <taxon>Bacillati</taxon>
        <taxon>Actinomycetota</taxon>
        <taxon>Actinomycetes</taxon>
        <taxon>Pseudonocardiales</taxon>
        <taxon>Pseudonocardiaceae</taxon>
        <taxon>Kibdelosporangium</taxon>
    </lineage>
</organism>
<evidence type="ECO:0000313" key="1">
    <source>
        <dbReference type="EMBL" id="ALG13344.1"/>
    </source>
</evidence>
<sequence>MIDGWAEPGALEATPAAARLLEAGADRDDLIRLARNAAYDTAFQLLYRLTAYGRDEDAPADSPGWCLVECTPGFELTEREIGSLHEDLLSLDPSGREGEDLFT</sequence>
<dbReference type="STRING" id="860235.AOZ06_46575"/>
<keyword evidence="2" id="KW-1185">Reference proteome</keyword>
<accession>A0A0N9IAF2</accession>
<reference evidence="1 2" key="1">
    <citation type="submission" date="2015-07" db="EMBL/GenBank/DDBJ databases">
        <title>Genome sequencing of Kibdelosporangium phytohabitans.</title>
        <authorList>
            <person name="Qin S."/>
            <person name="Xing K."/>
        </authorList>
    </citation>
    <scope>NUCLEOTIDE SEQUENCE [LARGE SCALE GENOMIC DNA]</scope>
    <source>
        <strain evidence="1 2">KLBMP1111</strain>
    </source>
</reference>